<sequence length="37" mass="4117">MTLLINVILGLPPQLQALIDQVKGEKTRSVPSKERVM</sequence>
<dbReference type="Proteomes" id="UP000183083">
    <property type="component" value="Unassembled WGS sequence"/>
</dbReference>
<accession>A0AB38BMP2</accession>
<gene>
    <name evidence="1" type="ORF">SAMN05444065_101264</name>
</gene>
<name>A0AB38BMP2_PSESX</name>
<dbReference type="AlphaFoldDB" id="A0AB38BMP2"/>
<reference evidence="1 2" key="1">
    <citation type="submission" date="2016-10" db="EMBL/GenBank/DDBJ databases">
        <authorList>
            <person name="Varghese N."/>
            <person name="Submissions S."/>
        </authorList>
    </citation>
    <scope>NUCLEOTIDE SEQUENCE [LARGE SCALE GENOMIC DNA]</scope>
    <source>
        <strain evidence="1 2">BS0292</strain>
    </source>
</reference>
<dbReference type="EMBL" id="FOVV01000001">
    <property type="protein sequence ID" value="SFN57507.1"/>
    <property type="molecule type" value="Genomic_DNA"/>
</dbReference>
<evidence type="ECO:0000313" key="1">
    <source>
        <dbReference type="EMBL" id="SFN57507.1"/>
    </source>
</evidence>
<protein>
    <submittedName>
        <fullName evidence="1">Uncharacterized protein</fullName>
    </submittedName>
</protein>
<evidence type="ECO:0000313" key="2">
    <source>
        <dbReference type="Proteomes" id="UP000183083"/>
    </source>
</evidence>
<proteinExistence type="predicted"/>
<organism evidence="1 2">
    <name type="scientific">Pseudomonas syringae</name>
    <dbReference type="NCBI Taxonomy" id="317"/>
    <lineage>
        <taxon>Bacteria</taxon>
        <taxon>Pseudomonadati</taxon>
        <taxon>Pseudomonadota</taxon>
        <taxon>Gammaproteobacteria</taxon>
        <taxon>Pseudomonadales</taxon>
        <taxon>Pseudomonadaceae</taxon>
        <taxon>Pseudomonas</taxon>
    </lineage>
</organism>
<comment type="caution">
    <text evidence="1">The sequence shown here is derived from an EMBL/GenBank/DDBJ whole genome shotgun (WGS) entry which is preliminary data.</text>
</comment>